<dbReference type="NCBIfam" id="TIGR01634">
    <property type="entry name" value="tail_P2_I"/>
    <property type="match status" value="1"/>
</dbReference>
<dbReference type="Proteomes" id="UP000237082">
    <property type="component" value="Unassembled WGS sequence"/>
</dbReference>
<sequence length="236" mass="26666">MTERYDRVYPPMLRGDARFGALAELTRRLGAPYADPDSAATQGQFETGELLVYLVDNAQEALLPRLAEQFHVSGDEGWLLASDDAKRRELIKRAIELHRYKGTRWALTEVFRVLGIRIELKEWWEADGSGQAYTFDLTAWANDNLLPGQAVLNPRLYQRLRGMIEQVKPARSAYGFKIGAAFRQPLRWVGALQGRALNRADAACRPNPAKPLSQPLRLAAALKPRAVMRAYMESNR</sequence>
<keyword evidence="2" id="KW-1185">Reference proteome</keyword>
<proteinExistence type="predicted"/>
<protein>
    <submittedName>
        <fullName evidence="1">Phage tail protein I</fullName>
    </submittedName>
</protein>
<reference evidence="2" key="1">
    <citation type="submission" date="2018-02" db="EMBL/GenBank/DDBJ databases">
        <authorList>
            <person name="O'Hara-Hanley K."/>
            <person name="Soby S."/>
        </authorList>
    </citation>
    <scope>NUCLEOTIDE SEQUENCE [LARGE SCALE GENOMIC DNA]</scope>
    <source>
        <strain evidence="2">MWU14-2602</strain>
    </source>
</reference>
<dbReference type="InterPro" id="IPR006521">
    <property type="entry name" value="Tail_protein_I"/>
</dbReference>
<dbReference type="RefSeq" id="WP_103904401.1">
    <property type="nucleotide sequence ID" value="NZ_PQWB01000164.1"/>
</dbReference>
<evidence type="ECO:0000313" key="2">
    <source>
        <dbReference type="Proteomes" id="UP000237082"/>
    </source>
</evidence>
<evidence type="ECO:0000313" key="1">
    <source>
        <dbReference type="EMBL" id="POZ60164.1"/>
    </source>
</evidence>
<dbReference type="EMBL" id="PQWB01000164">
    <property type="protein sequence ID" value="POZ60164.1"/>
    <property type="molecule type" value="Genomic_DNA"/>
</dbReference>
<dbReference type="Pfam" id="PF09684">
    <property type="entry name" value="Tail_P2_I"/>
    <property type="match status" value="1"/>
</dbReference>
<name>A0A2S5DAV4_9NEIS</name>
<accession>A0A2S5DAV4</accession>
<gene>
    <name evidence="1" type="ORF">C2I19_20280</name>
</gene>
<comment type="caution">
    <text evidence="1">The sequence shown here is derived from an EMBL/GenBank/DDBJ whole genome shotgun (WGS) entry which is preliminary data.</text>
</comment>
<dbReference type="OrthoDB" id="90759at2"/>
<organism evidence="1 2">
    <name type="scientific">Chromobacterium alticapitis</name>
    <dbReference type="NCBI Taxonomy" id="2073169"/>
    <lineage>
        <taxon>Bacteria</taxon>
        <taxon>Pseudomonadati</taxon>
        <taxon>Pseudomonadota</taxon>
        <taxon>Betaproteobacteria</taxon>
        <taxon>Neisseriales</taxon>
        <taxon>Chromobacteriaceae</taxon>
        <taxon>Chromobacterium</taxon>
    </lineage>
</organism>
<dbReference type="AlphaFoldDB" id="A0A2S5DAV4"/>